<evidence type="ECO:0000313" key="2">
    <source>
        <dbReference type="Proteomes" id="UP000734823"/>
    </source>
</evidence>
<protein>
    <recommendedName>
        <fullName evidence="3">Subtilase family protein</fullName>
    </recommendedName>
</protein>
<gene>
    <name evidence="1" type="ORF">GPZ80_02560</name>
</gene>
<dbReference type="RefSeq" id="WP_187218095.1">
    <property type="nucleotide sequence ID" value="NZ_JABVED010000001.1"/>
</dbReference>
<reference evidence="1 2" key="1">
    <citation type="submission" date="2020-06" db="EMBL/GenBank/DDBJ databases">
        <title>Actinokineospora xiongansis sp. nov., isolated from soil of Baiyangdian.</title>
        <authorList>
            <person name="Zhang X."/>
        </authorList>
    </citation>
    <scope>NUCLEOTIDE SEQUENCE [LARGE SCALE GENOMIC DNA]</scope>
    <source>
        <strain evidence="1 2">HBU206404</strain>
    </source>
</reference>
<keyword evidence="2" id="KW-1185">Reference proteome</keyword>
<accession>A0ABR7L047</accession>
<comment type="caution">
    <text evidence="1">The sequence shown here is derived from an EMBL/GenBank/DDBJ whole genome shotgun (WGS) entry which is preliminary data.</text>
</comment>
<dbReference type="EMBL" id="JABVED010000001">
    <property type="protein sequence ID" value="MBC6446053.1"/>
    <property type="molecule type" value="Genomic_DNA"/>
</dbReference>
<evidence type="ECO:0000313" key="1">
    <source>
        <dbReference type="EMBL" id="MBC6446053.1"/>
    </source>
</evidence>
<sequence length="243" mass="24675">MIGTRRRVRSPLLDLVRLPPVRRHGAGSPDIAIGLVSGDNDITALAGVLSGDALSVSPLCPILPRGCPDAGVTPSELSVTLGELLDGPANVIAIGACLLEGGVHERRILAETLDRAADRGVLIIAAGGPHTDLTTHSWVLPVSSCSPSGRVSWFVELEDDPRGLLAPGEDLPGATGPATGNGVAAALVAGTAALLLSLHPLAGGHRVRSALSIGATNPRRSGPPLLDATRAHEHLGLLNFAAG</sequence>
<name>A0ABR7L047_9PSEU</name>
<organism evidence="1 2">
    <name type="scientific">Actinokineospora xionganensis</name>
    <dbReference type="NCBI Taxonomy" id="2684470"/>
    <lineage>
        <taxon>Bacteria</taxon>
        <taxon>Bacillati</taxon>
        <taxon>Actinomycetota</taxon>
        <taxon>Actinomycetes</taxon>
        <taxon>Pseudonocardiales</taxon>
        <taxon>Pseudonocardiaceae</taxon>
        <taxon>Actinokineospora</taxon>
    </lineage>
</organism>
<evidence type="ECO:0008006" key="3">
    <source>
        <dbReference type="Google" id="ProtNLM"/>
    </source>
</evidence>
<dbReference type="Gene3D" id="3.40.50.200">
    <property type="entry name" value="Peptidase S8/S53 domain"/>
    <property type="match status" value="1"/>
</dbReference>
<dbReference type="SUPFAM" id="SSF52743">
    <property type="entry name" value="Subtilisin-like"/>
    <property type="match status" value="1"/>
</dbReference>
<dbReference type="InterPro" id="IPR036852">
    <property type="entry name" value="Peptidase_S8/S53_dom_sf"/>
</dbReference>
<dbReference type="Proteomes" id="UP000734823">
    <property type="component" value="Unassembled WGS sequence"/>
</dbReference>
<proteinExistence type="predicted"/>